<dbReference type="AlphaFoldDB" id="A0A090SC75"/>
<dbReference type="OrthoDB" id="5876358at2"/>
<evidence type="ECO:0000313" key="1">
    <source>
        <dbReference type="EMBL" id="GAL17147.1"/>
    </source>
</evidence>
<reference evidence="1 2" key="2">
    <citation type="submission" date="2014-09" db="EMBL/GenBank/DDBJ databases">
        <authorList>
            <consortium name="NBRP consortium"/>
            <person name="Sawabe T."/>
            <person name="Meirelles P."/>
            <person name="Nakanishi M."/>
            <person name="Sayaka M."/>
            <person name="Hattori M."/>
            <person name="Ohkuma M."/>
        </authorList>
    </citation>
    <scope>NUCLEOTIDE SEQUENCE [LARGE SCALE GENOMIC DNA]</scope>
    <source>
        <strain evidence="2">JCM19235</strain>
    </source>
</reference>
<accession>A0A090SC75</accession>
<evidence type="ECO:0000313" key="2">
    <source>
        <dbReference type="Proteomes" id="UP000029228"/>
    </source>
</evidence>
<comment type="caution">
    <text evidence="1">The sequence shown here is derived from an EMBL/GenBank/DDBJ whole genome shotgun (WGS) entry which is preliminary data.</text>
</comment>
<dbReference type="Proteomes" id="UP000029228">
    <property type="component" value="Unassembled WGS sequence"/>
</dbReference>
<proteinExistence type="predicted"/>
<protein>
    <submittedName>
        <fullName evidence="1">Uncharacterized protein</fullName>
    </submittedName>
</protein>
<organism evidence="1 2">
    <name type="scientific">Vibrio maritimus</name>
    <dbReference type="NCBI Taxonomy" id="990268"/>
    <lineage>
        <taxon>Bacteria</taxon>
        <taxon>Pseudomonadati</taxon>
        <taxon>Pseudomonadota</taxon>
        <taxon>Gammaproteobacteria</taxon>
        <taxon>Vibrionales</taxon>
        <taxon>Vibrionaceae</taxon>
        <taxon>Vibrio</taxon>
    </lineage>
</organism>
<gene>
    <name evidence="1" type="ORF">JCM19235_5696</name>
</gene>
<dbReference type="STRING" id="990268.JCM19235_5696"/>
<sequence>MDCCSLAISMDINGSKIVLAWGPNKTTQQCIDEYHAISADLNAKTYLLTLKDHKDASLEKPISSEKASTLMAEWHDIQSGLNQDLDIHW</sequence>
<dbReference type="EMBL" id="BBMR01000001">
    <property type="protein sequence ID" value="GAL17147.1"/>
    <property type="molecule type" value="Genomic_DNA"/>
</dbReference>
<name>A0A090SC75_9VIBR</name>
<reference evidence="1 2" key="1">
    <citation type="submission" date="2014-09" db="EMBL/GenBank/DDBJ databases">
        <title>Vibrio maritimus JCM 19235. (C45) whole genome shotgun sequence.</title>
        <authorList>
            <person name="Sawabe T."/>
            <person name="Meirelles P."/>
            <person name="Nakanishi M."/>
            <person name="Sayaka M."/>
            <person name="Hattori M."/>
            <person name="Ohkuma M."/>
        </authorList>
    </citation>
    <scope>NUCLEOTIDE SEQUENCE [LARGE SCALE GENOMIC DNA]</scope>
    <source>
        <strain evidence="2">JCM19235</strain>
    </source>
</reference>
<keyword evidence="2" id="KW-1185">Reference proteome</keyword>